<dbReference type="InterPro" id="IPR002744">
    <property type="entry name" value="MIP18-like"/>
</dbReference>
<reference evidence="2" key="2">
    <citation type="submission" date="2023-07" db="EMBL/GenBank/DDBJ databases">
        <authorList>
            <person name="Sun H."/>
        </authorList>
    </citation>
    <scope>NUCLEOTIDE SEQUENCE</scope>
    <source>
        <strain evidence="2">05753</strain>
    </source>
</reference>
<dbReference type="InterPro" id="IPR052339">
    <property type="entry name" value="Fe-S_Maturation_MIP18"/>
</dbReference>
<dbReference type="InterPro" id="IPR034904">
    <property type="entry name" value="FSCA_dom_sf"/>
</dbReference>
<dbReference type="SUPFAM" id="SSF117916">
    <property type="entry name" value="Fe-S cluster assembly (FSCA) domain-like"/>
    <property type="match status" value="1"/>
</dbReference>
<dbReference type="EMBL" id="JAUKWQ010000003">
    <property type="protein sequence ID" value="MDO1582887.1"/>
    <property type="molecule type" value="Genomic_DNA"/>
</dbReference>
<dbReference type="Proteomes" id="UP001169006">
    <property type="component" value="Unassembled WGS sequence"/>
</dbReference>
<dbReference type="Gene3D" id="3.30.300.130">
    <property type="entry name" value="Fe-S cluster assembly (FSCA)"/>
    <property type="match status" value="1"/>
</dbReference>
<protein>
    <submittedName>
        <fullName evidence="2">Metal-sulfur cluster assembly factor</fullName>
    </submittedName>
</protein>
<accession>A0ABT8SWQ9</accession>
<gene>
    <name evidence="2" type="ORF">Q2T52_12415</name>
</gene>
<evidence type="ECO:0000259" key="1">
    <source>
        <dbReference type="Pfam" id="PF01883"/>
    </source>
</evidence>
<evidence type="ECO:0000313" key="3">
    <source>
        <dbReference type="Proteomes" id="UP001169006"/>
    </source>
</evidence>
<reference evidence="2" key="1">
    <citation type="journal article" date="2015" name="Int. J. Syst. Evol. Microbiol.">
        <title>Rhizobium oryzicola sp. nov., potential plant-growth-promoting endophytic bacteria isolated from rice roots.</title>
        <authorList>
            <person name="Zhang X.X."/>
            <person name="Gao J.S."/>
            <person name="Cao Y.H."/>
            <person name="Sheirdil R.A."/>
            <person name="Wang X.C."/>
            <person name="Zhang L."/>
        </authorList>
    </citation>
    <scope>NUCLEOTIDE SEQUENCE</scope>
    <source>
        <strain evidence="2">05753</strain>
    </source>
</reference>
<dbReference type="PANTHER" id="PTHR42831">
    <property type="entry name" value="FE-S PROTEIN MATURATION AUXILIARY FACTOR YITW"/>
    <property type="match status" value="1"/>
</dbReference>
<organism evidence="2 3">
    <name type="scientific">Rhizobium oryzicola</name>
    <dbReference type="NCBI Taxonomy" id="1232668"/>
    <lineage>
        <taxon>Bacteria</taxon>
        <taxon>Pseudomonadati</taxon>
        <taxon>Pseudomonadota</taxon>
        <taxon>Alphaproteobacteria</taxon>
        <taxon>Hyphomicrobiales</taxon>
        <taxon>Rhizobiaceae</taxon>
        <taxon>Rhizobium/Agrobacterium group</taxon>
        <taxon>Rhizobium</taxon>
    </lineage>
</organism>
<evidence type="ECO:0000313" key="2">
    <source>
        <dbReference type="EMBL" id="MDO1582887.1"/>
    </source>
</evidence>
<name>A0ABT8SWQ9_9HYPH</name>
<dbReference type="RefSeq" id="WP_302077051.1">
    <property type="nucleotide sequence ID" value="NZ_JAUKWQ010000003.1"/>
</dbReference>
<proteinExistence type="predicted"/>
<sequence length="98" mass="10534">MMTVADDWLARTEAVLSQVEDPEVGMNIVHLGLVYDISLSSDQTLAVIITTTTRGCPMAGFLLDAVRAALEAAGIAPQVSVALTYDPLWTPERMRQSG</sequence>
<dbReference type="Pfam" id="PF01883">
    <property type="entry name" value="FeS_assembly_P"/>
    <property type="match status" value="1"/>
</dbReference>
<comment type="caution">
    <text evidence="2">The sequence shown here is derived from an EMBL/GenBank/DDBJ whole genome shotgun (WGS) entry which is preliminary data.</text>
</comment>
<feature type="domain" description="MIP18 family-like" evidence="1">
    <location>
        <begin position="13"/>
        <end position="73"/>
    </location>
</feature>
<keyword evidence="3" id="KW-1185">Reference proteome</keyword>
<dbReference type="PANTHER" id="PTHR42831:SF1">
    <property type="entry name" value="FE-S PROTEIN MATURATION AUXILIARY FACTOR YITW"/>
    <property type="match status" value="1"/>
</dbReference>